<dbReference type="InterPro" id="IPR051200">
    <property type="entry name" value="Host-pathogen_enzymatic-act"/>
</dbReference>
<comment type="caution">
    <text evidence="2">The sequence shown here is derived from an EMBL/GenBank/DDBJ whole genome shotgun (WGS) entry which is preliminary data.</text>
</comment>
<dbReference type="InterPro" id="IPR015943">
    <property type="entry name" value="WD40/YVTN_repeat-like_dom_sf"/>
</dbReference>
<proteinExistence type="predicted"/>
<dbReference type="InterPro" id="IPR031815">
    <property type="entry name" value="DUF5074"/>
</dbReference>
<dbReference type="Proteomes" id="UP000679725">
    <property type="component" value="Unassembled WGS sequence"/>
</dbReference>
<protein>
    <recommendedName>
        <fullName evidence="4">DUF5074 domain-containing protein</fullName>
    </recommendedName>
</protein>
<dbReference type="Gene3D" id="2.130.10.10">
    <property type="entry name" value="YVTN repeat-like/Quinoprotein amine dehydrogenase"/>
    <property type="match status" value="1"/>
</dbReference>
<name>A0ABN7RFI0_9BACT</name>
<dbReference type="PANTHER" id="PTHR47197">
    <property type="entry name" value="PROTEIN NIRF"/>
    <property type="match status" value="1"/>
</dbReference>
<dbReference type="EMBL" id="CAJRAU010000005">
    <property type="protein sequence ID" value="CAG5071658.1"/>
    <property type="molecule type" value="Genomic_DNA"/>
</dbReference>
<dbReference type="InterPro" id="IPR011044">
    <property type="entry name" value="Quino_amine_DH_bsu"/>
</dbReference>
<reference evidence="2 3" key="1">
    <citation type="submission" date="2021-04" db="EMBL/GenBank/DDBJ databases">
        <authorList>
            <person name="Rodrigo-Torres L."/>
            <person name="Arahal R. D."/>
            <person name="Lucena T."/>
        </authorList>
    </citation>
    <scope>NUCLEOTIDE SEQUENCE [LARGE SCALE GENOMIC DNA]</scope>
    <source>
        <strain evidence="2 3">CECT 9623</strain>
    </source>
</reference>
<dbReference type="Pfam" id="PF16819">
    <property type="entry name" value="DUF5074"/>
    <property type="match status" value="1"/>
</dbReference>
<sequence>MKKQLSGLLFFAAFSVLVSSCDQSDPEPKGDYTAGVFVLNEGNFFQNNGAVSFFTREQTTADPDIFSKVNGSALTGGVQGYAAIGEQGVILVDNANAGMDKVEFVNSNTFQRQGTIGAPDIENPREVVVAGNKAYVSCWGSNADYTYATGYIAIIDLNTKKVTNKINIASGPENMVFAGGKLFVGTVSDGGGKTLTVIDAATETIAKPIVLDGSVTPIGLDANGKLWVGAGLKAVRIDPASYAVENTLTISADSRKFAGHFAFTSDLKSVVYTLSYYDANFVAHGETYKFGIADTQISLATPLIKRVFTGLAVDPSQGLIYAGVTPSYAQAGYAVRYRADGTLVDSIKVNVAPTGFFFK</sequence>
<keyword evidence="3" id="KW-1185">Reference proteome</keyword>
<gene>
    <name evidence="2" type="ORF">DYBT9623_03649</name>
</gene>
<evidence type="ECO:0000313" key="3">
    <source>
        <dbReference type="Proteomes" id="UP000679725"/>
    </source>
</evidence>
<evidence type="ECO:0000256" key="1">
    <source>
        <dbReference type="SAM" id="SignalP"/>
    </source>
</evidence>
<feature type="signal peptide" evidence="1">
    <location>
        <begin position="1"/>
        <end position="20"/>
    </location>
</feature>
<accession>A0ABN7RFI0</accession>
<dbReference type="PROSITE" id="PS51257">
    <property type="entry name" value="PROKAR_LIPOPROTEIN"/>
    <property type="match status" value="1"/>
</dbReference>
<organism evidence="2 3">
    <name type="scientific">Dyadobacter linearis</name>
    <dbReference type="NCBI Taxonomy" id="2823330"/>
    <lineage>
        <taxon>Bacteria</taxon>
        <taxon>Pseudomonadati</taxon>
        <taxon>Bacteroidota</taxon>
        <taxon>Cytophagia</taxon>
        <taxon>Cytophagales</taxon>
        <taxon>Spirosomataceae</taxon>
        <taxon>Dyadobacter</taxon>
    </lineage>
</organism>
<evidence type="ECO:0008006" key="4">
    <source>
        <dbReference type="Google" id="ProtNLM"/>
    </source>
</evidence>
<dbReference type="PANTHER" id="PTHR47197:SF3">
    <property type="entry name" value="DIHYDRO-HEME D1 DEHYDROGENASE"/>
    <property type="match status" value="1"/>
</dbReference>
<keyword evidence="1" id="KW-0732">Signal</keyword>
<feature type="chain" id="PRO_5045162424" description="DUF5074 domain-containing protein" evidence="1">
    <location>
        <begin position="21"/>
        <end position="359"/>
    </location>
</feature>
<dbReference type="RefSeq" id="WP_229254735.1">
    <property type="nucleotide sequence ID" value="NZ_CAJRAU010000005.1"/>
</dbReference>
<dbReference type="SUPFAM" id="SSF50969">
    <property type="entry name" value="YVTN repeat-like/Quinoprotein amine dehydrogenase"/>
    <property type="match status" value="1"/>
</dbReference>
<evidence type="ECO:0000313" key="2">
    <source>
        <dbReference type="EMBL" id="CAG5071658.1"/>
    </source>
</evidence>